<accession>A0A8J7MF48</accession>
<sequence>MTTITPIDLKFIEEAEFDLGIKFPVAYRRKMMRHNGGSVLLKSECYQLHPFLDSSDECSTQNTSQSVVRQTQLERLAQKLPDDIIVIGRSDEGHLLVLLMMGTGNVDERVFWFDINSRELGVAANEFSELNLIG</sequence>
<organism evidence="2 3">
    <name type="scientific">Persicirhabdus sediminis</name>
    <dbReference type="NCBI Taxonomy" id="454144"/>
    <lineage>
        <taxon>Bacteria</taxon>
        <taxon>Pseudomonadati</taxon>
        <taxon>Verrucomicrobiota</taxon>
        <taxon>Verrucomicrobiia</taxon>
        <taxon>Verrucomicrobiales</taxon>
        <taxon>Verrucomicrobiaceae</taxon>
        <taxon>Persicirhabdus</taxon>
    </lineage>
</organism>
<name>A0A8J7MF48_9BACT</name>
<dbReference type="RefSeq" id="WP_200312197.1">
    <property type="nucleotide sequence ID" value="NZ_JAENIM010000044.1"/>
</dbReference>
<comment type="caution">
    <text evidence="2">The sequence shown here is derived from an EMBL/GenBank/DDBJ whole genome shotgun (WGS) entry which is preliminary data.</text>
</comment>
<dbReference type="Gene3D" id="3.40.1580.10">
    <property type="entry name" value="SMI1/KNR4-like"/>
    <property type="match status" value="1"/>
</dbReference>
<keyword evidence="3" id="KW-1185">Reference proteome</keyword>
<dbReference type="EMBL" id="JAENIM010000044">
    <property type="protein sequence ID" value="MBK1792182.1"/>
    <property type="molecule type" value="Genomic_DNA"/>
</dbReference>
<reference evidence="2" key="1">
    <citation type="submission" date="2021-01" db="EMBL/GenBank/DDBJ databases">
        <title>Modified the classification status of verrucomicrobia.</title>
        <authorList>
            <person name="Feng X."/>
        </authorList>
    </citation>
    <scope>NUCLEOTIDE SEQUENCE</scope>
    <source>
        <strain evidence="2">_KCTC 22039</strain>
    </source>
</reference>
<proteinExistence type="predicted"/>
<evidence type="ECO:0000313" key="3">
    <source>
        <dbReference type="Proteomes" id="UP000624703"/>
    </source>
</evidence>
<protein>
    <submittedName>
        <fullName evidence="2">SMI1/KNR4 family protein</fullName>
    </submittedName>
</protein>
<dbReference type="InterPro" id="IPR037883">
    <property type="entry name" value="Knr4/Smi1-like_sf"/>
</dbReference>
<dbReference type="AlphaFoldDB" id="A0A8J7MF48"/>
<dbReference type="SUPFAM" id="SSF160631">
    <property type="entry name" value="SMI1/KNR4-like"/>
    <property type="match status" value="1"/>
</dbReference>
<dbReference type="Pfam" id="PF09346">
    <property type="entry name" value="SMI1_KNR4"/>
    <property type="match status" value="1"/>
</dbReference>
<evidence type="ECO:0000259" key="1">
    <source>
        <dbReference type="Pfam" id="PF09346"/>
    </source>
</evidence>
<feature type="domain" description="Knr4/Smi1-like" evidence="1">
    <location>
        <begin position="6"/>
        <end position="129"/>
    </location>
</feature>
<dbReference type="Proteomes" id="UP000624703">
    <property type="component" value="Unassembled WGS sequence"/>
</dbReference>
<gene>
    <name evidence="2" type="ORF">JIN82_13555</name>
</gene>
<dbReference type="InterPro" id="IPR018958">
    <property type="entry name" value="Knr4/Smi1-like_dom"/>
</dbReference>
<evidence type="ECO:0000313" key="2">
    <source>
        <dbReference type="EMBL" id="MBK1792182.1"/>
    </source>
</evidence>